<dbReference type="SUPFAM" id="SSF81321">
    <property type="entry name" value="Family A G protein-coupled receptor-like"/>
    <property type="match status" value="1"/>
</dbReference>
<feature type="non-terminal residue" evidence="10">
    <location>
        <position position="1"/>
    </location>
</feature>
<dbReference type="eggNOG" id="KOG3656">
    <property type="taxonomic scope" value="Eukaryota"/>
</dbReference>
<dbReference type="AlphaFoldDB" id="A7S064"/>
<sequence length="116" mass="13258">SYVSVLFVLFYLIPLFTMAFCYSRIYLAIQSLQVGAIKRWGTQLANKKTAKMAFVMTFLVAWTPYAVISFYSITGHARDLSFISVVLPAIFAKTSAFYNPIITLVFWFCLRDTVKL</sequence>
<evidence type="ECO:0000259" key="9">
    <source>
        <dbReference type="PROSITE" id="PS50262"/>
    </source>
</evidence>
<comment type="subcellular location">
    <subcellularLocation>
        <location evidence="1">Membrane</location>
        <topology evidence="1">Multi-pass membrane protein</topology>
    </subcellularLocation>
</comment>
<protein>
    <recommendedName>
        <fullName evidence="9">G-protein coupled receptors family 1 profile domain-containing protein</fullName>
    </recommendedName>
</protein>
<dbReference type="GO" id="GO:0016020">
    <property type="term" value="C:membrane"/>
    <property type="evidence" value="ECO:0007669"/>
    <property type="project" value="UniProtKB-SubCell"/>
</dbReference>
<dbReference type="InterPro" id="IPR017452">
    <property type="entry name" value="GPCR_Rhodpsn_7TM"/>
</dbReference>
<dbReference type="Pfam" id="PF00001">
    <property type="entry name" value="7tm_1"/>
    <property type="match status" value="1"/>
</dbReference>
<name>A7S064_NEMVE</name>
<dbReference type="GO" id="GO:0004930">
    <property type="term" value="F:G protein-coupled receptor activity"/>
    <property type="evidence" value="ECO:0007669"/>
    <property type="project" value="UniProtKB-KW"/>
</dbReference>
<feature type="domain" description="G-protein coupled receptors family 1 profile" evidence="9">
    <location>
        <begin position="1"/>
        <end position="103"/>
    </location>
</feature>
<dbReference type="Proteomes" id="UP000001593">
    <property type="component" value="Unassembled WGS sequence"/>
</dbReference>
<dbReference type="Gene3D" id="1.20.1070.10">
    <property type="entry name" value="Rhodopsin 7-helix transmembrane proteins"/>
    <property type="match status" value="1"/>
</dbReference>
<keyword evidence="2 8" id="KW-0812">Transmembrane</keyword>
<evidence type="ECO:0000256" key="8">
    <source>
        <dbReference type="SAM" id="Phobius"/>
    </source>
</evidence>
<proteinExistence type="predicted"/>
<feature type="transmembrane region" description="Helical" evidence="8">
    <location>
        <begin position="85"/>
        <end position="110"/>
    </location>
</feature>
<feature type="transmembrane region" description="Helical" evidence="8">
    <location>
        <begin position="6"/>
        <end position="29"/>
    </location>
</feature>
<gene>
    <name evidence="10" type="ORF">NEMVEDRAFT_v1g99405</name>
</gene>
<keyword evidence="6" id="KW-0675">Receptor</keyword>
<reference evidence="10 11" key="1">
    <citation type="journal article" date="2007" name="Science">
        <title>Sea anemone genome reveals ancestral eumetazoan gene repertoire and genomic organization.</title>
        <authorList>
            <person name="Putnam N.H."/>
            <person name="Srivastava M."/>
            <person name="Hellsten U."/>
            <person name="Dirks B."/>
            <person name="Chapman J."/>
            <person name="Salamov A."/>
            <person name="Terry A."/>
            <person name="Shapiro H."/>
            <person name="Lindquist E."/>
            <person name="Kapitonov V.V."/>
            <person name="Jurka J."/>
            <person name="Genikhovich G."/>
            <person name="Grigoriev I.V."/>
            <person name="Lucas S.M."/>
            <person name="Steele R.E."/>
            <person name="Finnerty J.R."/>
            <person name="Technau U."/>
            <person name="Martindale M.Q."/>
            <person name="Rokhsar D.S."/>
        </authorList>
    </citation>
    <scope>NUCLEOTIDE SEQUENCE [LARGE SCALE GENOMIC DNA]</scope>
    <source>
        <strain evidence="11">CH2 X CH6</strain>
    </source>
</reference>
<evidence type="ECO:0000256" key="7">
    <source>
        <dbReference type="ARBA" id="ARBA00023224"/>
    </source>
</evidence>
<accession>A7S064</accession>
<evidence type="ECO:0000256" key="5">
    <source>
        <dbReference type="ARBA" id="ARBA00023136"/>
    </source>
</evidence>
<evidence type="ECO:0000256" key="1">
    <source>
        <dbReference type="ARBA" id="ARBA00004141"/>
    </source>
</evidence>
<dbReference type="InterPro" id="IPR050125">
    <property type="entry name" value="GPCR_opsins"/>
</dbReference>
<evidence type="ECO:0000313" key="11">
    <source>
        <dbReference type="Proteomes" id="UP000001593"/>
    </source>
</evidence>
<keyword evidence="5 8" id="KW-0472">Membrane</keyword>
<evidence type="ECO:0000256" key="3">
    <source>
        <dbReference type="ARBA" id="ARBA00022989"/>
    </source>
</evidence>
<dbReference type="InterPro" id="IPR000276">
    <property type="entry name" value="GPCR_Rhodpsn"/>
</dbReference>
<keyword evidence="3 8" id="KW-1133">Transmembrane helix</keyword>
<organism evidence="10 11">
    <name type="scientific">Nematostella vectensis</name>
    <name type="common">Starlet sea anemone</name>
    <dbReference type="NCBI Taxonomy" id="45351"/>
    <lineage>
        <taxon>Eukaryota</taxon>
        <taxon>Metazoa</taxon>
        <taxon>Cnidaria</taxon>
        <taxon>Anthozoa</taxon>
        <taxon>Hexacorallia</taxon>
        <taxon>Actiniaria</taxon>
        <taxon>Edwardsiidae</taxon>
        <taxon>Nematostella</taxon>
    </lineage>
</organism>
<keyword evidence="11" id="KW-1185">Reference proteome</keyword>
<feature type="transmembrane region" description="Helical" evidence="8">
    <location>
        <begin position="50"/>
        <end position="73"/>
    </location>
</feature>
<evidence type="ECO:0000256" key="4">
    <source>
        <dbReference type="ARBA" id="ARBA00023040"/>
    </source>
</evidence>
<dbReference type="EMBL" id="DS469559">
    <property type="protein sequence ID" value="EDO42908.1"/>
    <property type="molecule type" value="Genomic_DNA"/>
</dbReference>
<dbReference type="InParanoid" id="A7S064"/>
<dbReference type="PRINTS" id="PR00237">
    <property type="entry name" value="GPCRRHODOPSN"/>
</dbReference>
<dbReference type="OMA" id="AKMAFVM"/>
<dbReference type="HOGENOM" id="CLU_2103005_0_0_1"/>
<dbReference type="PANTHER" id="PTHR24240">
    <property type="entry name" value="OPSIN"/>
    <property type="match status" value="1"/>
</dbReference>
<keyword evidence="7" id="KW-0807">Transducer</keyword>
<dbReference type="PhylomeDB" id="A7S064"/>
<keyword evidence="4" id="KW-0297">G-protein coupled receptor</keyword>
<evidence type="ECO:0000256" key="2">
    <source>
        <dbReference type="ARBA" id="ARBA00022692"/>
    </source>
</evidence>
<evidence type="ECO:0000256" key="6">
    <source>
        <dbReference type="ARBA" id="ARBA00023170"/>
    </source>
</evidence>
<evidence type="ECO:0000313" key="10">
    <source>
        <dbReference type="EMBL" id="EDO42908.1"/>
    </source>
</evidence>
<dbReference type="PROSITE" id="PS50262">
    <property type="entry name" value="G_PROTEIN_RECEP_F1_2"/>
    <property type="match status" value="1"/>
</dbReference>